<feature type="transmembrane region" description="Helical" evidence="1">
    <location>
        <begin position="156"/>
        <end position="178"/>
    </location>
</feature>
<accession>A0A5R9BAN1</accession>
<organism evidence="3 4">
    <name type="scientific">Nesterenkonia salmonea</name>
    <dbReference type="NCBI Taxonomy" id="1804987"/>
    <lineage>
        <taxon>Bacteria</taxon>
        <taxon>Bacillati</taxon>
        <taxon>Actinomycetota</taxon>
        <taxon>Actinomycetes</taxon>
        <taxon>Micrococcales</taxon>
        <taxon>Micrococcaceae</taxon>
        <taxon>Nesterenkonia</taxon>
    </lineage>
</organism>
<feature type="transmembrane region" description="Helical" evidence="1">
    <location>
        <begin position="212"/>
        <end position="233"/>
    </location>
</feature>
<dbReference type="PROSITE" id="PS51257">
    <property type="entry name" value="PROKAR_LIPOPROTEIN"/>
    <property type="match status" value="1"/>
</dbReference>
<sequence length="271" mass="29193">MSWRAPVTKPLPWNFISAATYFLAAVACYIAFVLLQLGQQIDAAALGANFLHMPVELQLRIFGVLRTGSIAVFSVIAVVLGVVALIRGQWRLVMVTFLCSVLAAGGATLLRRVLWRPELGVESYDYNTWPSGHVAALCVLVLVCLRLVPQKNRWRWPVAVMAVVTVTAASYASMATFAHRPSDTFGGILIAGAVFALTRPRRKTSYAVRWGLLVASVAGAASLVMLVFPNVFIPGDPRAALAVGALFGMFAAACWVLLPESAPGYDKSSRN</sequence>
<evidence type="ECO:0000256" key="1">
    <source>
        <dbReference type="SAM" id="Phobius"/>
    </source>
</evidence>
<feature type="transmembrane region" description="Helical" evidence="1">
    <location>
        <begin position="12"/>
        <end position="37"/>
    </location>
</feature>
<comment type="caution">
    <text evidence="3">The sequence shown here is derived from an EMBL/GenBank/DDBJ whole genome shotgun (WGS) entry which is preliminary data.</text>
</comment>
<feature type="domain" description="Phosphatidic acid phosphatase type 2/haloperoxidase" evidence="2">
    <location>
        <begin position="126"/>
        <end position="199"/>
    </location>
</feature>
<keyword evidence="4" id="KW-1185">Reference proteome</keyword>
<reference evidence="3 4" key="1">
    <citation type="submission" date="2019-05" db="EMBL/GenBank/DDBJ databases">
        <title>Nesterenkonia sp. GY074 isolated from the Southern Atlantic Ocean.</title>
        <authorList>
            <person name="Zhang G."/>
        </authorList>
    </citation>
    <scope>NUCLEOTIDE SEQUENCE [LARGE SCALE GENOMIC DNA]</scope>
    <source>
        <strain evidence="3 4">GY074</strain>
    </source>
</reference>
<dbReference type="AlphaFoldDB" id="A0A5R9BAN1"/>
<proteinExistence type="predicted"/>
<dbReference type="OrthoDB" id="3240395at2"/>
<keyword evidence="1" id="KW-0472">Membrane</keyword>
<feature type="transmembrane region" description="Helical" evidence="1">
    <location>
        <begin position="92"/>
        <end position="110"/>
    </location>
</feature>
<keyword evidence="1" id="KW-0812">Transmembrane</keyword>
<dbReference type="Proteomes" id="UP000310458">
    <property type="component" value="Unassembled WGS sequence"/>
</dbReference>
<feature type="transmembrane region" description="Helical" evidence="1">
    <location>
        <begin position="239"/>
        <end position="258"/>
    </location>
</feature>
<evidence type="ECO:0000313" key="3">
    <source>
        <dbReference type="EMBL" id="TLP97052.1"/>
    </source>
</evidence>
<name>A0A5R9BAN1_9MICC</name>
<evidence type="ECO:0000259" key="2">
    <source>
        <dbReference type="Pfam" id="PF01569"/>
    </source>
</evidence>
<dbReference type="Pfam" id="PF01569">
    <property type="entry name" value="PAP2"/>
    <property type="match status" value="1"/>
</dbReference>
<gene>
    <name evidence="3" type="ORF">FEF26_08080</name>
</gene>
<dbReference type="EMBL" id="VAVZ01000019">
    <property type="protein sequence ID" value="TLP97052.1"/>
    <property type="molecule type" value="Genomic_DNA"/>
</dbReference>
<feature type="transmembrane region" description="Helical" evidence="1">
    <location>
        <begin position="130"/>
        <end position="149"/>
    </location>
</feature>
<dbReference type="InterPro" id="IPR036938">
    <property type="entry name" value="PAP2/HPO_sf"/>
</dbReference>
<dbReference type="Gene3D" id="1.20.144.10">
    <property type="entry name" value="Phosphatidic acid phosphatase type 2/haloperoxidase"/>
    <property type="match status" value="1"/>
</dbReference>
<evidence type="ECO:0000313" key="4">
    <source>
        <dbReference type="Proteomes" id="UP000310458"/>
    </source>
</evidence>
<dbReference type="InterPro" id="IPR000326">
    <property type="entry name" value="PAP2/HPO"/>
</dbReference>
<feature type="transmembrane region" description="Helical" evidence="1">
    <location>
        <begin position="184"/>
        <end position="200"/>
    </location>
</feature>
<protein>
    <submittedName>
        <fullName evidence="3">Phosphatase PAP2 family protein</fullName>
    </submittedName>
</protein>
<keyword evidence="1" id="KW-1133">Transmembrane helix</keyword>
<feature type="transmembrane region" description="Helical" evidence="1">
    <location>
        <begin position="57"/>
        <end position="85"/>
    </location>
</feature>
<dbReference type="SUPFAM" id="SSF48317">
    <property type="entry name" value="Acid phosphatase/Vanadium-dependent haloperoxidase"/>
    <property type="match status" value="1"/>
</dbReference>